<comment type="subcellular location">
    <subcellularLocation>
        <location evidence="1">Cytoplasm</location>
    </subcellularLocation>
</comment>
<feature type="region of interest" description="Disordered" evidence="9">
    <location>
        <begin position="452"/>
        <end position="481"/>
    </location>
</feature>
<protein>
    <recommendedName>
        <fullName evidence="3">T-complex protein 1 subunit gamma</fullName>
    </recommendedName>
</protein>
<proteinExistence type="inferred from homology"/>
<dbReference type="PROSITE" id="PS00750">
    <property type="entry name" value="TCP1_1"/>
    <property type="match status" value="1"/>
</dbReference>
<dbReference type="GO" id="GO:0140662">
    <property type="term" value="F:ATP-dependent protein folding chaperone"/>
    <property type="evidence" value="ECO:0007669"/>
    <property type="project" value="InterPro"/>
</dbReference>
<comment type="similarity">
    <text evidence="2 8">Belongs to the TCP-1 chaperonin family.</text>
</comment>
<keyword evidence="4" id="KW-0963">Cytoplasm</keyword>
<evidence type="ECO:0000256" key="4">
    <source>
        <dbReference type="ARBA" id="ARBA00022490"/>
    </source>
</evidence>
<keyword evidence="5 8" id="KW-0547">Nucleotide-binding</keyword>
<dbReference type="PROSITE" id="PS00995">
    <property type="entry name" value="TCP1_3"/>
    <property type="match status" value="1"/>
</dbReference>
<evidence type="ECO:0000256" key="1">
    <source>
        <dbReference type="ARBA" id="ARBA00004496"/>
    </source>
</evidence>
<dbReference type="InterPro" id="IPR012719">
    <property type="entry name" value="Chap_CCT_gamma"/>
</dbReference>
<feature type="compositionally biased region" description="Acidic residues" evidence="9">
    <location>
        <begin position="462"/>
        <end position="477"/>
    </location>
</feature>
<dbReference type="PRINTS" id="PR00304">
    <property type="entry name" value="TCOMPLEXTCP1"/>
</dbReference>
<dbReference type="InterPro" id="IPR017998">
    <property type="entry name" value="Chaperone_TCP-1"/>
</dbReference>
<reference evidence="10" key="2">
    <citation type="journal article" date="2024" name="Plant">
        <title>Genomic evolution and insights into agronomic trait innovations of Sesamum species.</title>
        <authorList>
            <person name="Miao H."/>
            <person name="Wang L."/>
            <person name="Qu L."/>
            <person name="Liu H."/>
            <person name="Sun Y."/>
            <person name="Le M."/>
            <person name="Wang Q."/>
            <person name="Wei S."/>
            <person name="Zheng Y."/>
            <person name="Lin W."/>
            <person name="Duan Y."/>
            <person name="Cao H."/>
            <person name="Xiong S."/>
            <person name="Wang X."/>
            <person name="Wei L."/>
            <person name="Li C."/>
            <person name="Ma Q."/>
            <person name="Ju M."/>
            <person name="Zhao R."/>
            <person name="Li G."/>
            <person name="Mu C."/>
            <person name="Tian Q."/>
            <person name="Mei H."/>
            <person name="Zhang T."/>
            <person name="Gao T."/>
            <person name="Zhang H."/>
        </authorList>
    </citation>
    <scope>NUCLEOTIDE SEQUENCE</scope>
    <source>
        <strain evidence="10">G02</strain>
    </source>
</reference>
<sequence>MHAPVLVLKDSLKRESGSKVHHANIQASKAVADIIRTTLGPRSMLKMLLDAGGGIVVTNDGNAILRELDSMIELSRTQDEEVGDGTTSVIVLAGEMLHVAEAFIDKNYHPTVICRAYNKALEDAVAVLDKIAMTVDVKDRGSMLGLVKSCIGTKFTSQFGDLIAIRRNVARVGFDSGEAEILTTDLAIDATTTVGVEVGQGLREVDIKKYIKVEKVPGGQLEDSKVLKGVMINKDVVAPGKMRRKILNPRIILLDCPLEYKKGENQTNAELLREEDWSVLLKMEEEYIENLLIVNRPDELQESDVGTGAGLFEVRKIGDEFFAFIVDCKDPKACTVLLRGASKDLLNEVERNLQDAMSVARNIIKNPKLVPGGGATELTVSAMLKQKSSSIEGIEKWPYEAAAIAFEAIPRTLAQNCGVNVIRTMTTLQGKHANGENAWIGIDGNTGEITDMKERKNKSQESEPDASSENEEQEDLEAQPLGEVVRVSGKGRWRRSHYASFEYDGLHYQLGDAPFDWPDAAVPVVAALEKAAHDTLCADFQKYNQKMRQLAFNLKMTDARCKRCMEKQVGLIDIIQTGHGDRYQLECVACGNTWYASRDDAAALTIEGPSSGKTVGTAPLATAKFEDVEKNLVSPRGAERGANDVLKKTTEAFVPVLENQRSFNKTRSRKRQAPLRLSNMCIRHPVLHVLWFTSSL</sequence>
<evidence type="ECO:0000256" key="5">
    <source>
        <dbReference type="ARBA" id="ARBA00022741"/>
    </source>
</evidence>
<reference evidence="10" key="1">
    <citation type="submission" date="2020-06" db="EMBL/GenBank/DDBJ databases">
        <authorList>
            <person name="Li T."/>
            <person name="Hu X."/>
            <person name="Zhang T."/>
            <person name="Song X."/>
            <person name="Zhang H."/>
            <person name="Dai N."/>
            <person name="Sheng W."/>
            <person name="Hou X."/>
            <person name="Wei L."/>
        </authorList>
    </citation>
    <scope>NUCLEOTIDE SEQUENCE</scope>
    <source>
        <strain evidence="10">G02</strain>
        <tissue evidence="10">Leaf</tissue>
    </source>
</reference>
<dbReference type="Gene3D" id="3.30.260.10">
    <property type="entry name" value="TCP-1-like chaperonin intermediate domain"/>
    <property type="match status" value="1"/>
</dbReference>
<dbReference type="GO" id="GO:0005524">
    <property type="term" value="F:ATP binding"/>
    <property type="evidence" value="ECO:0007669"/>
    <property type="project" value="UniProtKB-KW"/>
</dbReference>
<evidence type="ECO:0000256" key="9">
    <source>
        <dbReference type="SAM" id="MobiDB-lite"/>
    </source>
</evidence>
<dbReference type="GO" id="GO:0051082">
    <property type="term" value="F:unfolded protein binding"/>
    <property type="evidence" value="ECO:0007669"/>
    <property type="project" value="InterPro"/>
</dbReference>
<dbReference type="Pfam" id="PF00118">
    <property type="entry name" value="Cpn60_TCP1"/>
    <property type="match status" value="2"/>
</dbReference>
<dbReference type="InterPro" id="IPR027413">
    <property type="entry name" value="GROEL-like_equatorial_sf"/>
</dbReference>
<dbReference type="AlphaFoldDB" id="A0AAW2L1X9"/>
<evidence type="ECO:0000313" key="10">
    <source>
        <dbReference type="EMBL" id="KAL0312594.1"/>
    </source>
</evidence>
<accession>A0AAW2L1X9</accession>
<dbReference type="InterPro" id="IPR002423">
    <property type="entry name" value="Cpn60/GroEL/TCP-1"/>
</dbReference>
<evidence type="ECO:0000256" key="6">
    <source>
        <dbReference type="ARBA" id="ARBA00022840"/>
    </source>
</evidence>
<feature type="compositionally biased region" description="Basic and acidic residues" evidence="9">
    <location>
        <begin position="452"/>
        <end position="461"/>
    </location>
</feature>
<evidence type="ECO:0000256" key="8">
    <source>
        <dbReference type="RuleBase" id="RU004187"/>
    </source>
</evidence>
<dbReference type="GO" id="GO:0005832">
    <property type="term" value="C:chaperonin-containing T-complex"/>
    <property type="evidence" value="ECO:0007669"/>
    <property type="project" value="UniProtKB-ARBA"/>
</dbReference>
<dbReference type="InterPro" id="IPR027409">
    <property type="entry name" value="GroEL-like_apical_dom_sf"/>
</dbReference>
<dbReference type="PANTHER" id="PTHR11353">
    <property type="entry name" value="CHAPERONIN"/>
    <property type="match status" value="1"/>
</dbReference>
<dbReference type="InterPro" id="IPR027410">
    <property type="entry name" value="TCP-1-like_intermed_sf"/>
</dbReference>
<gene>
    <name evidence="10" type="ORF">Sradi_5658700</name>
</gene>
<dbReference type="Gene3D" id="1.10.560.10">
    <property type="entry name" value="GroEL-like equatorial domain"/>
    <property type="match status" value="2"/>
</dbReference>
<dbReference type="EMBL" id="JACGWJ010000026">
    <property type="protein sequence ID" value="KAL0312594.1"/>
    <property type="molecule type" value="Genomic_DNA"/>
</dbReference>
<dbReference type="InterPro" id="IPR002194">
    <property type="entry name" value="Chaperonin_TCP-1_CS"/>
</dbReference>
<dbReference type="GO" id="GO:0016887">
    <property type="term" value="F:ATP hydrolysis activity"/>
    <property type="evidence" value="ECO:0007669"/>
    <property type="project" value="InterPro"/>
</dbReference>
<keyword evidence="7 8" id="KW-0143">Chaperone</keyword>
<dbReference type="Gene3D" id="3.50.7.10">
    <property type="entry name" value="GroEL"/>
    <property type="match status" value="2"/>
</dbReference>
<dbReference type="CDD" id="cd03337">
    <property type="entry name" value="TCP1_gamma"/>
    <property type="match status" value="1"/>
</dbReference>
<dbReference type="SUPFAM" id="SSF54849">
    <property type="entry name" value="GroEL-intermediate domain like"/>
    <property type="match status" value="1"/>
</dbReference>
<evidence type="ECO:0000256" key="2">
    <source>
        <dbReference type="ARBA" id="ARBA00008020"/>
    </source>
</evidence>
<dbReference type="SUPFAM" id="SSF48592">
    <property type="entry name" value="GroEL equatorial domain-like"/>
    <property type="match status" value="1"/>
</dbReference>
<name>A0AAW2L1X9_SESRA</name>
<dbReference type="FunFam" id="1.10.560.10:FF:000037">
    <property type="entry name" value="T-complex protein 1 subunit gamma"/>
    <property type="match status" value="1"/>
</dbReference>
<dbReference type="SUPFAM" id="SSF52029">
    <property type="entry name" value="GroEL apical domain-like"/>
    <property type="match status" value="1"/>
</dbReference>
<keyword evidence="6 8" id="KW-0067">ATP-binding</keyword>
<organism evidence="10">
    <name type="scientific">Sesamum radiatum</name>
    <name type="common">Black benniseed</name>
    <dbReference type="NCBI Taxonomy" id="300843"/>
    <lineage>
        <taxon>Eukaryota</taxon>
        <taxon>Viridiplantae</taxon>
        <taxon>Streptophyta</taxon>
        <taxon>Embryophyta</taxon>
        <taxon>Tracheophyta</taxon>
        <taxon>Spermatophyta</taxon>
        <taxon>Magnoliopsida</taxon>
        <taxon>eudicotyledons</taxon>
        <taxon>Gunneridae</taxon>
        <taxon>Pentapetalae</taxon>
        <taxon>asterids</taxon>
        <taxon>lamiids</taxon>
        <taxon>Lamiales</taxon>
        <taxon>Pedaliaceae</taxon>
        <taxon>Sesamum</taxon>
    </lineage>
</organism>
<evidence type="ECO:0000256" key="3">
    <source>
        <dbReference type="ARBA" id="ARBA00017187"/>
    </source>
</evidence>
<evidence type="ECO:0000256" key="7">
    <source>
        <dbReference type="ARBA" id="ARBA00023186"/>
    </source>
</evidence>
<comment type="caution">
    <text evidence="10">The sequence shown here is derived from an EMBL/GenBank/DDBJ whole genome shotgun (WGS) entry which is preliminary data.</text>
</comment>